<accession>S3CH24</accession>
<evidence type="ECO:0000256" key="2">
    <source>
        <dbReference type="SAM" id="Phobius"/>
    </source>
</evidence>
<comment type="caution">
    <text evidence="3">The sequence shown here is derived from an EMBL/GenBank/DDBJ whole genome shotgun (WGS) entry which is preliminary data.</text>
</comment>
<name>S3CH24_9BURK</name>
<evidence type="ECO:0000256" key="1">
    <source>
        <dbReference type="SAM" id="MobiDB-lite"/>
    </source>
</evidence>
<dbReference type="HOGENOM" id="CLU_1502735_0_0_4"/>
<keyword evidence="2" id="KW-0812">Transmembrane</keyword>
<gene>
    <name evidence="3" type="ORF">HMPREF1476_00638</name>
</gene>
<evidence type="ECO:0000313" key="4">
    <source>
        <dbReference type="Proteomes" id="UP000014400"/>
    </source>
</evidence>
<dbReference type="RefSeq" id="WP_005430765.1">
    <property type="nucleotide sequence ID" value="NZ_KE150480.1"/>
</dbReference>
<sequence>MPSDPLNLEPKNGDFVDYIESLQASSQKNLDGITPPMTADHHIGLPPNAAGRADDGISLKDLIAAFRRKTGMPKASPQDSSREAALARMESSANPNAPEPVIAKPKKLDPAAKFAVSICWMLGFMGTAIGVNEDQPAVLMFAAFVFFVGVILAVKFNSTAQNGGQSAFGKRRINRAGRK</sequence>
<feature type="transmembrane region" description="Helical" evidence="2">
    <location>
        <begin position="137"/>
        <end position="156"/>
    </location>
</feature>
<dbReference type="GeneID" id="64061533"/>
<keyword evidence="4" id="KW-1185">Reference proteome</keyword>
<dbReference type="eggNOG" id="ENOG5032QKX">
    <property type="taxonomic scope" value="Bacteria"/>
</dbReference>
<keyword evidence="2" id="KW-1133">Transmembrane helix</keyword>
<reference evidence="3 4" key="1">
    <citation type="submission" date="2013-04" db="EMBL/GenBank/DDBJ databases">
        <title>The Genome Sequence of Sutterella wadsworthensis HGA0223.</title>
        <authorList>
            <consortium name="The Broad Institute Genomics Platform"/>
            <person name="Earl A."/>
            <person name="Ward D."/>
            <person name="Feldgarden M."/>
            <person name="Gevers D."/>
            <person name="Schmidt T.M."/>
            <person name="Dover J."/>
            <person name="Dai D."/>
            <person name="Walker B."/>
            <person name="Young S."/>
            <person name="Zeng Q."/>
            <person name="Gargeya S."/>
            <person name="Fitzgerald M."/>
            <person name="Haas B."/>
            <person name="Abouelleil A."/>
            <person name="Allen A.W."/>
            <person name="Alvarado L."/>
            <person name="Arachchi H.M."/>
            <person name="Berlin A.M."/>
            <person name="Chapman S.B."/>
            <person name="Gainer-Dewar J."/>
            <person name="Goldberg J."/>
            <person name="Griggs A."/>
            <person name="Gujja S."/>
            <person name="Hansen M."/>
            <person name="Howarth C."/>
            <person name="Imamovic A."/>
            <person name="Ireland A."/>
            <person name="Larimer J."/>
            <person name="McCowan C."/>
            <person name="Murphy C."/>
            <person name="Pearson M."/>
            <person name="Poon T.W."/>
            <person name="Priest M."/>
            <person name="Roberts A."/>
            <person name="Saif S."/>
            <person name="Shea T."/>
            <person name="Sisk P."/>
            <person name="Sykes S."/>
            <person name="Wortman J."/>
            <person name="Nusbaum C."/>
            <person name="Birren B."/>
        </authorList>
    </citation>
    <scope>NUCLEOTIDE SEQUENCE [LARGE SCALE GENOMIC DNA]</scope>
    <source>
        <strain evidence="3 4">HGA0223</strain>
    </source>
</reference>
<keyword evidence="2" id="KW-0472">Membrane</keyword>
<protein>
    <submittedName>
        <fullName evidence="3">Uncharacterized protein</fullName>
    </submittedName>
</protein>
<evidence type="ECO:0000313" key="3">
    <source>
        <dbReference type="EMBL" id="EPD99834.1"/>
    </source>
</evidence>
<feature type="region of interest" description="Disordered" evidence="1">
    <location>
        <begin position="28"/>
        <end position="50"/>
    </location>
</feature>
<proteinExistence type="predicted"/>
<dbReference type="AlphaFoldDB" id="S3CH24"/>
<dbReference type="Proteomes" id="UP000014400">
    <property type="component" value="Unassembled WGS sequence"/>
</dbReference>
<dbReference type="EMBL" id="ATCF01000012">
    <property type="protein sequence ID" value="EPD99834.1"/>
    <property type="molecule type" value="Genomic_DNA"/>
</dbReference>
<organism evidence="3 4">
    <name type="scientific">Sutterella wadsworthensis HGA0223</name>
    <dbReference type="NCBI Taxonomy" id="1203554"/>
    <lineage>
        <taxon>Bacteria</taxon>
        <taxon>Pseudomonadati</taxon>
        <taxon>Pseudomonadota</taxon>
        <taxon>Betaproteobacteria</taxon>
        <taxon>Burkholderiales</taxon>
        <taxon>Sutterellaceae</taxon>
        <taxon>Sutterella</taxon>
    </lineage>
</organism>
<feature type="transmembrane region" description="Helical" evidence="2">
    <location>
        <begin position="114"/>
        <end position="131"/>
    </location>
</feature>
<feature type="region of interest" description="Disordered" evidence="1">
    <location>
        <begin position="70"/>
        <end position="101"/>
    </location>
</feature>
<dbReference type="PATRIC" id="fig|1203554.3.peg.625"/>